<keyword evidence="1" id="KW-0805">Transcription regulation</keyword>
<evidence type="ECO:0000313" key="5">
    <source>
        <dbReference type="EMBL" id="EHP41605.1"/>
    </source>
</evidence>
<dbReference type="PANTHER" id="PTHR42756:SF1">
    <property type="entry name" value="TRANSCRIPTIONAL REPRESSOR OF EMRAB OPERON"/>
    <property type="match status" value="1"/>
</dbReference>
<dbReference type="Proteomes" id="UP000005808">
    <property type="component" value="Unassembled WGS sequence"/>
</dbReference>
<dbReference type="EMBL" id="AHJE01000045">
    <property type="protein sequence ID" value="EHP41605.1"/>
    <property type="molecule type" value="Genomic_DNA"/>
</dbReference>
<dbReference type="InterPro" id="IPR036388">
    <property type="entry name" value="WH-like_DNA-bd_sf"/>
</dbReference>
<dbReference type="InterPro" id="IPR036390">
    <property type="entry name" value="WH_DNA-bd_sf"/>
</dbReference>
<dbReference type="PROSITE" id="PS50995">
    <property type="entry name" value="HTH_MARR_2"/>
    <property type="match status" value="1"/>
</dbReference>
<evidence type="ECO:0000256" key="3">
    <source>
        <dbReference type="ARBA" id="ARBA00023163"/>
    </source>
</evidence>
<dbReference type="Pfam" id="PF12802">
    <property type="entry name" value="MarR_2"/>
    <property type="match status" value="1"/>
</dbReference>
<name>H1S780_9BURK</name>
<dbReference type="PANTHER" id="PTHR42756">
    <property type="entry name" value="TRANSCRIPTIONAL REGULATOR, MARR"/>
    <property type="match status" value="1"/>
</dbReference>
<keyword evidence="2" id="KW-0238">DNA-binding</keyword>
<dbReference type="SMART" id="SM00347">
    <property type="entry name" value="HTH_MARR"/>
    <property type="match status" value="1"/>
</dbReference>
<evidence type="ECO:0000313" key="6">
    <source>
        <dbReference type="Proteomes" id="UP000005808"/>
    </source>
</evidence>
<dbReference type="AlphaFoldDB" id="H1S780"/>
<feature type="domain" description="HTH marR-type" evidence="4">
    <location>
        <begin position="39"/>
        <end position="170"/>
    </location>
</feature>
<dbReference type="GO" id="GO:0003677">
    <property type="term" value="F:DNA binding"/>
    <property type="evidence" value="ECO:0007669"/>
    <property type="project" value="UniProtKB-KW"/>
</dbReference>
<organism evidence="5 6">
    <name type="scientific">Cupriavidus basilensis OR16</name>
    <dbReference type="NCBI Taxonomy" id="1127483"/>
    <lineage>
        <taxon>Bacteria</taxon>
        <taxon>Pseudomonadati</taxon>
        <taxon>Pseudomonadota</taxon>
        <taxon>Betaproteobacteria</taxon>
        <taxon>Burkholderiales</taxon>
        <taxon>Burkholderiaceae</taxon>
        <taxon>Cupriavidus</taxon>
    </lineage>
</organism>
<protein>
    <submittedName>
        <fullName evidence="5">MarR family transcription regulator</fullName>
    </submittedName>
</protein>
<dbReference type="GO" id="GO:0003700">
    <property type="term" value="F:DNA-binding transcription factor activity"/>
    <property type="evidence" value="ECO:0007669"/>
    <property type="project" value="InterPro"/>
</dbReference>
<comment type="caution">
    <text evidence="5">The sequence shown here is derived from an EMBL/GenBank/DDBJ whole genome shotgun (WGS) entry which is preliminary data.</text>
</comment>
<keyword evidence="3" id="KW-0804">Transcription</keyword>
<evidence type="ECO:0000259" key="4">
    <source>
        <dbReference type="PROSITE" id="PS50995"/>
    </source>
</evidence>
<evidence type="ECO:0000256" key="1">
    <source>
        <dbReference type="ARBA" id="ARBA00023015"/>
    </source>
</evidence>
<gene>
    <name evidence="5" type="ORF">OR16_18916</name>
</gene>
<evidence type="ECO:0000256" key="2">
    <source>
        <dbReference type="ARBA" id="ARBA00023125"/>
    </source>
</evidence>
<dbReference type="PATRIC" id="fig|1127483.3.peg.3790"/>
<proteinExistence type="predicted"/>
<dbReference type="Gene3D" id="1.10.10.10">
    <property type="entry name" value="Winged helix-like DNA-binding domain superfamily/Winged helix DNA-binding domain"/>
    <property type="match status" value="1"/>
</dbReference>
<reference evidence="5 6" key="1">
    <citation type="journal article" date="2012" name="J. Bacteriol.">
        <title>De Novo Genome Project of Cupriavidus basilensis OR16.</title>
        <authorList>
            <person name="Cserhati M."/>
            <person name="Kriszt B."/>
            <person name="Szoboszlay S."/>
            <person name="Toth A."/>
            <person name="Szabo I."/>
            <person name="Tancsics A."/>
            <person name="Nagy I."/>
            <person name="Horvath B."/>
            <person name="Nagy I."/>
            <person name="Kukolya J."/>
        </authorList>
    </citation>
    <scope>NUCLEOTIDE SEQUENCE [LARGE SCALE GENOMIC DNA]</scope>
    <source>
        <strain evidence="5 6">OR16</strain>
    </source>
</reference>
<accession>H1S780</accession>
<dbReference type="InterPro" id="IPR000835">
    <property type="entry name" value="HTH_MarR-typ"/>
</dbReference>
<dbReference type="SUPFAM" id="SSF46785">
    <property type="entry name" value="Winged helix' DNA-binding domain"/>
    <property type="match status" value="1"/>
</dbReference>
<sequence length="177" mass="19246">MPAFCLLLIMHIHYYARMGVVKEVDVNGFDPESLKGVAAECPGFQARATARALTRYYNACFKPLGLTAEQFSLLVGIGATEGATLVELADRAGVDPTTLSRNVQNLESRDLVRAEGGRGRAGKRLALTTSGRRLVVDAFPVWNWAKAELARRMGDEELRSVRQAMAELAEAAESSCT</sequence>